<gene>
    <name evidence="1" type="ORF">PHYBLDRAFT_152619</name>
</gene>
<name>A0A162TDN1_PHYB8</name>
<accession>A0A162TDN1</accession>
<dbReference type="OrthoDB" id="2596771at2759"/>
<evidence type="ECO:0000313" key="2">
    <source>
        <dbReference type="Proteomes" id="UP000077315"/>
    </source>
</evidence>
<reference evidence="2" key="1">
    <citation type="submission" date="2015-06" db="EMBL/GenBank/DDBJ databases">
        <title>Expansion of signal transduction pathways in fungi by whole-genome duplication.</title>
        <authorList>
            <consortium name="DOE Joint Genome Institute"/>
            <person name="Corrochano L.M."/>
            <person name="Kuo A."/>
            <person name="Marcet-Houben M."/>
            <person name="Polaino S."/>
            <person name="Salamov A."/>
            <person name="Villalobos J.M."/>
            <person name="Alvarez M.I."/>
            <person name="Avalos J."/>
            <person name="Benito E.P."/>
            <person name="Benoit I."/>
            <person name="Burger G."/>
            <person name="Camino L.P."/>
            <person name="Canovas D."/>
            <person name="Cerda-Olmedo E."/>
            <person name="Cheng J.-F."/>
            <person name="Dominguez A."/>
            <person name="Elias M."/>
            <person name="Eslava A.P."/>
            <person name="Glaser F."/>
            <person name="Grimwood J."/>
            <person name="Gutierrez G."/>
            <person name="Heitman J."/>
            <person name="Henrissat B."/>
            <person name="Iturriaga E.A."/>
            <person name="Lang B.F."/>
            <person name="Lavin J.L."/>
            <person name="Lee S."/>
            <person name="Li W."/>
            <person name="Lindquist E."/>
            <person name="Lopez-Garcia S."/>
            <person name="Luque E.M."/>
            <person name="Marcos A.T."/>
            <person name="Martin J."/>
            <person name="McCluskey K."/>
            <person name="Medina H.R."/>
            <person name="Miralles-Duran A."/>
            <person name="Miyazaki A."/>
            <person name="Munoz-Torres E."/>
            <person name="Oguiza J.A."/>
            <person name="Ohm R."/>
            <person name="Olmedo M."/>
            <person name="Orejas M."/>
            <person name="Ortiz-Castellanos L."/>
            <person name="Pisabarro A.G."/>
            <person name="Rodriguez-Romero J."/>
            <person name="Ruiz-Herrera J."/>
            <person name="Ruiz-Vazquez R."/>
            <person name="Sanz C."/>
            <person name="Schackwitz W."/>
            <person name="Schmutz J."/>
            <person name="Shahriari M."/>
            <person name="Shelest E."/>
            <person name="Silva-Franco F."/>
            <person name="Soanes D."/>
            <person name="Syed K."/>
            <person name="Tagua V.G."/>
            <person name="Talbot N.J."/>
            <person name="Thon M."/>
            <person name="De vries R.P."/>
            <person name="Wiebenga A."/>
            <person name="Yadav J.S."/>
            <person name="Braun E.L."/>
            <person name="Baker S."/>
            <person name="Garre V."/>
            <person name="Horwitz B."/>
            <person name="Torres-Martinez S."/>
            <person name="Idnurm A."/>
            <person name="Herrera-Estrella A."/>
            <person name="Gabaldon T."/>
            <person name="Grigoriev I.V."/>
        </authorList>
    </citation>
    <scope>NUCLEOTIDE SEQUENCE [LARGE SCALE GENOMIC DNA]</scope>
    <source>
        <strain evidence="2">NRRL 1555(-)</strain>
    </source>
</reference>
<dbReference type="AlphaFoldDB" id="A0A162TDN1"/>
<evidence type="ECO:0000313" key="1">
    <source>
        <dbReference type="EMBL" id="OAD66293.1"/>
    </source>
</evidence>
<dbReference type="VEuPathDB" id="FungiDB:PHYBLDRAFT_152619"/>
<dbReference type="EMBL" id="KV441004">
    <property type="protein sequence ID" value="OAD66293.1"/>
    <property type="molecule type" value="Genomic_DNA"/>
</dbReference>
<sequence>MQVDVMKISQSFCLDATHWISSRKTEVLYSLVTCHLQTGKGVFAVYMIANNNSVGPINRWLVHLRDMSSFSPLNISIDCSIPKVNTVKARYSDNFLENLALPHVAIHYCDFHVLRAWQGNMGSKVSLSGEYTSGQLNAYKKQLKDCLKDMLVESIYVTNNYAETWQNQLKKVYFKRTRVRRLDRLVSILTNNVEFYYEQEVERIHLNNGRMGPVENELSRHSLAASHITDDILPSMLLNPFGEIDSVSRTTSYNTVPAKTSRGIKYRASTFIWSIAKRRQEQKDDVVDVVGEEVEERGEVEKSRKTADVFDRICAHATAIYREFETFQISKTIPGLDQTKAEKIKIAFLDALRLSREYKEENPSYFKDLITQK</sequence>
<dbReference type="RefSeq" id="XP_018284333.1">
    <property type="nucleotide sequence ID" value="XM_018432962.1"/>
</dbReference>
<dbReference type="InParanoid" id="A0A162TDN1"/>
<keyword evidence="2" id="KW-1185">Reference proteome</keyword>
<dbReference type="Proteomes" id="UP000077315">
    <property type="component" value="Unassembled WGS sequence"/>
</dbReference>
<proteinExistence type="predicted"/>
<dbReference type="GeneID" id="28993868"/>
<evidence type="ECO:0008006" key="3">
    <source>
        <dbReference type="Google" id="ProtNLM"/>
    </source>
</evidence>
<protein>
    <recommendedName>
        <fullName evidence="3">MULE transposase domain-containing protein</fullName>
    </recommendedName>
</protein>
<organism evidence="1 2">
    <name type="scientific">Phycomyces blakesleeanus (strain ATCC 8743b / DSM 1359 / FGSC 10004 / NBRC 33097 / NRRL 1555)</name>
    <dbReference type="NCBI Taxonomy" id="763407"/>
    <lineage>
        <taxon>Eukaryota</taxon>
        <taxon>Fungi</taxon>
        <taxon>Fungi incertae sedis</taxon>
        <taxon>Mucoromycota</taxon>
        <taxon>Mucoromycotina</taxon>
        <taxon>Mucoromycetes</taxon>
        <taxon>Mucorales</taxon>
        <taxon>Phycomycetaceae</taxon>
        <taxon>Phycomyces</taxon>
    </lineage>
</organism>